<evidence type="ECO:0000256" key="4">
    <source>
        <dbReference type="ARBA" id="ARBA00022692"/>
    </source>
</evidence>
<keyword evidence="7 8" id="KW-0472">Membrane</keyword>
<evidence type="ECO:0000256" key="8">
    <source>
        <dbReference type="SAM" id="Phobius"/>
    </source>
</evidence>
<evidence type="ECO:0008006" key="11">
    <source>
        <dbReference type="Google" id="ProtNLM"/>
    </source>
</evidence>
<keyword evidence="3" id="KW-1003">Cell membrane</keyword>
<evidence type="ECO:0000313" key="10">
    <source>
        <dbReference type="Proteomes" id="UP000824366"/>
    </source>
</evidence>
<dbReference type="InterPro" id="IPR026034">
    <property type="entry name" value="MreD_proteobac"/>
</dbReference>
<comment type="similarity">
    <text evidence="2">Belongs to the MreD family.</text>
</comment>
<dbReference type="PANTHER" id="PTHR37484">
    <property type="entry name" value="ROD SHAPE-DETERMINING PROTEIN MRED"/>
    <property type="match status" value="1"/>
</dbReference>
<evidence type="ECO:0000256" key="1">
    <source>
        <dbReference type="ARBA" id="ARBA00004651"/>
    </source>
</evidence>
<gene>
    <name evidence="9" type="ORF">MIZ03_4107</name>
</gene>
<evidence type="ECO:0000256" key="5">
    <source>
        <dbReference type="ARBA" id="ARBA00022960"/>
    </source>
</evidence>
<dbReference type="RefSeq" id="WP_223905069.1">
    <property type="nucleotide sequence ID" value="NZ_AP024238.1"/>
</dbReference>
<feature type="transmembrane region" description="Helical" evidence="8">
    <location>
        <begin position="17"/>
        <end position="35"/>
    </location>
</feature>
<dbReference type="EMBL" id="AP024238">
    <property type="protein sequence ID" value="BCO29195.1"/>
    <property type="molecule type" value="Genomic_DNA"/>
</dbReference>
<comment type="subcellular location">
    <subcellularLocation>
        <location evidence="1">Cell membrane</location>
        <topology evidence="1">Multi-pass membrane protein</topology>
    </subcellularLocation>
</comment>
<keyword evidence="4 8" id="KW-0812">Transmembrane</keyword>
<dbReference type="NCBIfam" id="TIGR03426">
    <property type="entry name" value="shape_MreD"/>
    <property type="match status" value="1"/>
</dbReference>
<reference evidence="9 10" key="1">
    <citation type="journal article" date="2021" name="Microbiol. Spectr.">
        <title>A Single Bacterium Capable of Oxidation and Reduction of Iron at Circumneutral pH.</title>
        <authorList>
            <person name="Kato S."/>
            <person name="Ohkuma M."/>
        </authorList>
    </citation>
    <scope>NUCLEOTIDE SEQUENCE [LARGE SCALE GENOMIC DNA]</scope>
    <source>
        <strain evidence="9 10">MIZ03</strain>
    </source>
</reference>
<accession>A0ABM7MSN0</accession>
<feature type="transmembrane region" description="Helical" evidence="8">
    <location>
        <begin position="116"/>
        <end position="134"/>
    </location>
</feature>
<evidence type="ECO:0000256" key="6">
    <source>
        <dbReference type="ARBA" id="ARBA00022989"/>
    </source>
</evidence>
<keyword evidence="5" id="KW-0133">Cell shape</keyword>
<feature type="transmembrane region" description="Helical" evidence="8">
    <location>
        <begin position="87"/>
        <end position="104"/>
    </location>
</feature>
<name>A0ABM7MSN0_9BURK</name>
<dbReference type="InterPro" id="IPR007227">
    <property type="entry name" value="Cell_shape_determining_MreD"/>
</dbReference>
<evidence type="ECO:0000256" key="2">
    <source>
        <dbReference type="ARBA" id="ARBA00007776"/>
    </source>
</evidence>
<feature type="transmembrane region" description="Helical" evidence="8">
    <location>
        <begin position="47"/>
        <end position="75"/>
    </location>
</feature>
<sequence length="177" mass="19647">MIMPRGQQQLLMPASPLFIWGSLVLAMSLNMLINMGWVGRAVWVPDILALVLVFWVIHQPLRIGVGVAFVLGLAMDVHQSSLLGQHALAYTTLSFLAIGIHRRLLWFSVPSQAAQVLPFFFAAHVLSLVVRLMTGGDFPGWWMVLAPLLEALLWPVVSVLLLMPQRRAPNPDANRPL</sequence>
<dbReference type="PANTHER" id="PTHR37484:SF1">
    <property type="entry name" value="ROD SHAPE-DETERMINING PROTEIN MRED"/>
    <property type="match status" value="1"/>
</dbReference>
<evidence type="ECO:0000313" key="9">
    <source>
        <dbReference type="EMBL" id="BCO29195.1"/>
    </source>
</evidence>
<feature type="transmembrane region" description="Helical" evidence="8">
    <location>
        <begin position="140"/>
        <end position="162"/>
    </location>
</feature>
<evidence type="ECO:0000256" key="7">
    <source>
        <dbReference type="ARBA" id="ARBA00023136"/>
    </source>
</evidence>
<protein>
    <recommendedName>
        <fullName evidence="11">Rod shape-determining protein MreD</fullName>
    </recommendedName>
</protein>
<keyword evidence="6 8" id="KW-1133">Transmembrane helix</keyword>
<keyword evidence="10" id="KW-1185">Reference proteome</keyword>
<dbReference type="Proteomes" id="UP000824366">
    <property type="component" value="Chromosome"/>
</dbReference>
<dbReference type="Pfam" id="PF04093">
    <property type="entry name" value="MreD"/>
    <property type="match status" value="1"/>
</dbReference>
<dbReference type="PIRSF" id="PIRSF018472">
    <property type="entry name" value="MreD_proteobac"/>
    <property type="match status" value="1"/>
</dbReference>
<evidence type="ECO:0000256" key="3">
    <source>
        <dbReference type="ARBA" id="ARBA00022475"/>
    </source>
</evidence>
<organism evidence="9 10">
    <name type="scientific">Rhodoferax lithotrophicus</name>
    <dbReference type="NCBI Taxonomy" id="2798804"/>
    <lineage>
        <taxon>Bacteria</taxon>
        <taxon>Pseudomonadati</taxon>
        <taxon>Pseudomonadota</taxon>
        <taxon>Betaproteobacteria</taxon>
        <taxon>Burkholderiales</taxon>
        <taxon>Comamonadaceae</taxon>
        <taxon>Rhodoferax</taxon>
    </lineage>
</organism>
<proteinExistence type="inferred from homology"/>